<dbReference type="InterPro" id="IPR036736">
    <property type="entry name" value="ACP-like_sf"/>
</dbReference>
<dbReference type="InterPro" id="IPR006162">
    <property type="entry name" value="Ppantetheine_attach_site"/>
</dbReference>
<dbReference type="InterPro" id="IPR001031">
    <property type="entry name" value="Thioesterase"/>
</dbReference>
<dbReference type="InterPro" id="IPR010071">
    <property type="entry name" value="AA_adenyl_dom"/>
</dbReference>
<dbReference type="InterPro" id="IPR020845">
    <property type="entry name" value="AMP-binding_CS"/>
</dbReference>
<evidence type="ECO:0000256" key="3">
    <source>
        <dbReference type="ARBA" id="ARBA00022553"/>
    </source>
</evidence>
<dbReference type="SUPFAM" id="SSF53474">
    <property type="entry name" value="alpha/beta-Hydrolases"/>
    <property type="match status" value="1"/>
</dbReference>
<dbReference type="CDD" id="cd19540">
    <property type="entry name" value="LCL_NRPS-like"/>
    <property type="match status" value="1"/>
</dbReference>
<evidence type="ECO:0000259" key="5">
    <source>
        <dbReference type="PROSITE" id="PS50075"/>
    </source>
</evidence>
<dbReference type="EMBL" id="CP045809">
    <property type="protein sequence ID" value="QHN36311.1"/>
    <property type="molecule type" value="Genomic_DNA"/>
</dbReference>
<dbReference type="PANTHER" id="PTHR45527:SF1">
    <property type="entry name" value="FATTY ACID SYNTHASE"/>
    <property type="match status" value="1"/>
</dbReference>
<dbReference type="SUPFAM" id="SSF56801">
    <property type="entry name" value="Acetyl-CoA synthetase-like"/>
    <property type="match status" value="5"/>
</dbReference>
<evidence type="ECO:0000313" key="6">
    <source>
        <dbReference type="EMBL" id="QHN36311.1"/>
    </source>
</evidence>
<dbReference type="SMART" id="SM00823">
    <property type="entry name" value="PKS_PP"/>
    <property type="match status" value="5"/>
</dbReference>
<dbReference type="Pfam" id="PF00975">
    <property type="entry name" value="Thioesterase"/>
    <property type="match status" value="1"/>
</dbReference>
<dbReference type="Gene3D" id="3.30.559.10">
    <property type="entry name" value="Chloramphenicol acetyltransferase-like domain"/>
    <property type="match status" value="5"/>
</dbReference>
<evidence type="ECO:0000313" key="7">
    <source>
        <dbReference type="Proteomes" id="UP001059836"/>
    </source>
</evidence>
<dbReference type="CDD" id="cd17646">
    <property type="entry name" value="A_NRPS_AB3403-like"/>
    <property type="match status" value="1"/>
</dbReference>
<dbReference type="Gene3D" id="3.30.300.30">
    <property type="match status" value="5"/>
</dbReference>
<dbReference type="Gene3D" id="3.40.50.12780">
    <property type="entry name" value="N-terminal domain of ligase-like"/>
    <property type="match status" value="3"/>
</dbReference>
<accession>A0ABX6IMG7</accession>
<feature type="domain" description="Carrier" evidence="5">
    <location>
        <begin position="2072"/>
        <end position="2149"/>
    </location>
</feature>
<dbReference type="InterPro" id="IPR001242">
    <property type="entry name" value="Condensation_dom"/>
</dbReference>
<dbReference type="InterPro" id="IPR020806">
    <property type="entry name" value="PKS_PP-bd"/>
</dbReference>
<dbReference type="SUPFAM" id="SSF47336">
    <property type="entry name" value="ACP-like"/>
    <property type="match status" value="5"/>
</dbReference>
<dbReference type="Gene3D" id="3.40.50.1820">
    <property type="entry name" value="alpha/beta hydrolase"/>
    <property type="match status" value="1"/>
</dbReference>
<dbReference type="InterPro" id="IPR009081">
    <property type="entry name" value="PP-bd_ACP"/>
</dbReference>
<evidence type="ECO:0000256" key="2">
    <source>
        <dbReference type="ARBA" id="ARBA00022450"/>
    </source>
</evidence>
<dbReference type="InterPro" id="IPR045851">
    <property type="entry name" value="AMP-bd_C_sf"/>
</dbReference>
<dbReference type="SUPFAM" id="SSF52777">
    <property type="entry name" value="CoA-dependent acyltransferases"/>
    <property type="match status" value="10"/>
</dbReference>
<dbReference type="Gene3D" id="3.30.559.30">
    <property type="entry name" value="Nonribosomal peptide synthetase, condensation domain"/>
    <property type="match status" value="5"/>
</dbReference>
<name>A0ABX6IMG7_9ACTN</name>
<feature type="domain" description="Carrier" evidence="5">
    <location>
        <begin position="961"/>
        <end position="1044"/>
    </location>
</feature>
<dbReference type="PROSITE" id="PS50075">
    <property type="entry name" value="CARRIER"/>
    <property type="match status" value="5"/>
</dbReference>
<evidence type="ECO:0000256" key="1">
    <source>
        <dbReference type="ARBA" id="ARBA00001957"/>
    </source>
</evidence>
<comment type="cofactor">
    <cofactor evidence="1">
        <name>pantetheine 4'-phosphate</name>
        <dbReference type="ChEBI" id="CHEBI:47942"/>
    </cofactor>
</comment>
<proteinExistence type="predicted"/>
<feature type="domain" description="Carrier" evidence="5">
    <location>
        <begin position="5255"/>
        <end position="5344"/>
    </location>
</feature>
<keyword evidence="2" id="KW-0596">Phosphopantetheine</keyword>
<dbReference type="CDD" id="cd05930">
    <property type="entry name" value="A_NRPS"/>
    <property type="match status" value="3"/>
</dbReference>
<dbReference type="NCBIfam" id="TIGR01733">
    <property type="entry name" value="AA-adenyl-dom"/>
    <property type="match status" value="5"/>
</dbReference>
<dbReference type="NCBIfam" id="NF003417">
    <property type="entry name" value="PRK04813.1"/>
    <property type="match status" value="5"/>
</dbReference>
<dbReference type="RefSeq" id="WP_260840068.1">
    <property type="nucleotide sequence ID" value="NZ_CP045809.1"/>
</dbReference>
<dbReference type="InterPro" id="IPR023213">
    <property type="entry name" value="CAT-like_dom_sf"/>
</dbReference>
<dbReference type="Gene3D" id="2.30.38.10">
    <property type="entry name" value="Luciferase, Domain 3"/>
    <property type="match status" value="2"/>
</dbReference>
<feature type="region of interest" description="Disordered" evidence="4">
    <location>
        <begin position="1280"/>
        <end position="1307"/>
    </location>
</feature>
<evidence type="ECO:0000256" key="4">
    <source>
        <dbReference type="SAM" id="MobiDB-lite"/>
    </source>
</evidence>
<feature type="compositionally biased region" description="Polar residues" evidence="4">
    <location>
        <begin position="1288"/>
        <end position="1305"/>
    </location>
</feature>
<keyword evidence="7" id="KW-1185">Reference proteome</keyword>
<dbReference type="InterPro" id="IPR000873">
    <property type="entry name" value="AMP-dep_synth/lig_dom"/>
</dbReference>
<organism evidence="6 7">
    <name type="scientific">Gordonia pseudamarae</name>
    <dbReference type="NCBI Taxonomy" id="2831662"/>
    <lineage>
        <taxon>Bacteria</taxon>
        <taxon>Bacillati</taxon>
        <taxon>Actinomycetota</taxon>
        <taxon>Actinomycetes</taxon>
        <taxon>Mycobacteriales</taxon>
        <taxon>Gordoniaceae</taxon>
        <taxon>Gordonia</taxon>
    </lineage>
</organism>
<dbReference type="Gene3D" id="1.10.1200.10">
    <property type="entry name" value="ACP-like"/>
    <property type="match status" value="4"/>
</dbReference>
<gene>
    <name evidence="6" type="ORF">GII31_16970</name>
</gene>
<dbReference type="Pfam" id="PF00550">
    <property type="entry name" value="PP-binding"/>
    <property type="match status" value="5"/>
</dbReference>
<dbReference type="Proteomes" id="UP001059836">
    <property type="component" value="Chromosome"/>
</dbReference>
<dbReference type="Pfam" id="PF00501">
    <property type="entry name" value="AMP-binding"/>
    <property type="match status" value="5"/>
</dbReference>
<dbReference type="PROSITE" id="PS00455">
    <property type="entry name" value="AMP_BINDING"/>
    <property type="match status" value="5"/>
</dbReference>
<sequence>MRLTAAQRGIFYAQELDPDVPMSVAAFFEFHDTVDADLLERATVAACMETQSGFARLQPAGDDEPRLVVDTSLDLTLRHVDLSQSNDPRQAAMSWIDNHRSTPVDVLADRLVTTHLLHLGEGHSIWYLWCHHLVLDGYGATIAMARVAAHYAAGVAGEQLPTFEPLSLAQLAGVDEHYRQSERFAADLAYWTERLAGSADEPEMMSFSATSEPAAPVAIVRSADLNSTLTQHIRDLAKKSGVRTATILATAVAIYLARFNDVDDATLSLPLAVRDTDELRGCAGVTSNVLPIRARLTGDDGTSPTVAQLLARVDTEIAGAVRHQWFRHEDISTEILPAAQGRRGFFGPMVNVMMFMSHLDFGPTRADVNVVTTGPVEDMSINLYRGFDGGMRLDLEANPNIYSANDIELHHRRIIDLLHQLVHVGPDAPVAAVTLPADPGTDGRGAAGEHVTVGEHTLIDLLDATADEHGELTALTDDLDTTLTHAGLRVRAERIARALAARGVGPEVVVAVMIPRSVDQVVALHAVTRSGAAYLPIDPGEPAPRRAHILATARPALVIAADTPHAGIDVPVVTLDDLAADTTGVAPARPRPDHPAYVLFTSGSTGLPKGVVISHRAIVNRLRWMQAEYALTEQDRVLQKTPATFDVSVWEFYWPFIVGAGLVVPTPDGHRDPWYLRETIARHGVTTVHFVPSMLSAFAAAHADGAGDDLRGLRRIITSGEALTPTTVAAMAAICPAPVHNLYGPTEAAIDVTHHNDCRADDSVIPIGRPVWNTTVRVLDRALRPQPAGAIGELYLGGVQLARGYVNRPALTASRFVADPFGGPGERLYRTGDLVRMRIDGALEYVGRDDAQVKIRGQRVELGEVESALTQLPGVRSAAAVIVGGTTADTAILAGYVCGADNLNSQVMRKELSAHLPAHMVPTAIVVLDDLPLTPSGKLDRRALPEPVLGEPDAEMVVPTDRLSRLVTRTIGDVLGIADAPEIGAPHHTGVSMTTGFFDLGGNSLAATRVAARLSAATGRRIGIRAIFDGDDAAGIVAALRESGVTDDDVADNMGSAAPTGPDDALTADALTDDTLTADQRAVPLSPAQHRLWLTARIDPRESAAYHIPFTVRFVGPLDVEALRAALNDVVARHEPLRTTVSEVDGIAYQRIVDVRPDLIELDTHSGDALSDRDFARLPIDLATDLPIRARLVTHADDDHSLTMVIHHIAADGWSLAPLAADLAAAYRARRENTAPAWTALPVSYSRAALAAHTWLDDPRSSAPAELDFWSRTLRDTPAETELPYTGQRPTSARPTSARPTSAGPTSGVLAGATAHSAIAPEVLVRLRDIAAAHDATMFMVLHAVVAVLLRTLSRTDDIVLGTAVSGRGAAELDSLVGMFVNTLALRTRTDKSLTFAEFLAQVKSADLDAFDNASYPFDRIVAELNPARGGTGQPFFSVAVGLDDDVAIDLDFPGLSVTASRVDTGIAKFDLHVSFVPHRVTTGSLPSRMDIEFSYATDLFDRTTIDALAIRLQRVLAAVTADPYIVIGDIEVLEPHERIALVPAPGRASRTPRHLSQLLADAVREAPGTTAVVDGDRSLTYTELDRLANRLARVLIRAGAGPEQYVAVSLPRSMASLVAIWAITRTGAAWVPVDPAYPARRRSFMLADSGARLVITDIDHAGDTDPESGPDSGHRTIVLGSPELAAELDAYSSAPIVDAERTAPIRVDHIAYLIYTSGTTGTPKGVAVTHRGLADLLASAVENYGVHSNSRTIQLVSPSFDASILELLSPLATSSTMYIVPPGIVGGRELSDFIARHRITHAFMTPSLLTAMSPADVPELRSLVIGGEAPNPDAVRQWSIDRMLFNGYGPTETTVMVTSSDPLTAADVFADGSVPLGSPLRGASLLVLDERLRPVAPGVVGELYIGGGRLARGYHGAAAITASRFVANPYGENGERLYRTGDLVRWRADSRLEFRGRIDQQTKIRGFRIQLGEIDAVLAGDPSVTRSATVVSGTGTQAALVSYVTGTGLDLRALRTVLSDHLPAHMVPPTIVRVDTIPLTPVGKTDLRALPDPRTLAAGDVDIVGTAEYVAPRGPIEARIAATVAEILELEPDSVGRDHDFFALGGNSLLATVMGGQLEALAGRRVPVRAIFEHPRIADLARFVAECTPDVRELPGLVHDPGAPAEPGTAQHRMWFANRINEAGAEYAIAFALDLRGPLDVDALRGALLAAVERHEPLRTRYPESDGRPVLDIRPAGEVTFSLEAVTADADEWLALARESARLPFDLTTELPLRVWLHRLAPDHHKLTVVIHHIAADGWSMAPLARDITRAYADLTGGNAPSLTPLPVTYRDYLRRQAALDLTASANWWARELAGIGTAPAVMASADYRDDDSRGARAGFIEVPFPASVREALRGRVDTRHPSGATEFMAVHALVALLLFRTHTDIDVRHHGGDIIIGTPSAGRDDHRLGDVVGMFVNLVALRTRIDPSETFADLLAKVRTADLDAFSHADIPIEEVLAAAPGSADGSTRPGGPRLLDVILSVENLPSTPSIDLAGLTVTPEELDTGDTRFALEVRVRGDVARFTYDATVFADQHVRGLALVLGRLAEQVVADPDRRLDDYHVPDDCVAAALVGVPARQPRHLALLLADVVTAHPDRPAVTDGVRALTYREFGALTRRWAVALADRGIGAEDAVVVAVSRSIESVAVVWAVTTAGAAFVPVDPRQPAERVAHLVADSRAVLGITAEDSVATLPQRIPWIRIADLDSGRHEVPATAPAVADPASVAYVIYTSGSTGRPKGVAVTHRGLIAFADSQTRRFGVEPGSRTLHFASPTFDASILELLLAANSGATLVIAPTDIYGGDELVDFLDDQRITHAFITPAALAAASYRPLPHLRTLGLGGESLRTEHIAPWIPGRHVINMYGPTETTVAATISEPLRATGPIPIGGPVDGTRLLVLDARLHPLPPYVPGELYVCGPGLARGYHGQPGRTAAAFVAHPDRPGERMYRTGDLVMTDHHGRLIYRGRTDKQVKVRGFRIELGEIDGALLAHPSVEFAVTVPHGDGASAGLASYVTVEPGADITGPGLRTVLAGRLPRHMVPDAVLVLDRIPLTTSGKVDRSSLPAPILAHDPGDAGRAPDTAEELAVAGVVADIIGHPAGSIAATDDFFELGGTSLTATTLISRINAVHTGDRIPVRAVFDQPTVEALARLVRLDGAAPVRQRDLGPRPETRIPQAPNQRRLWLISRTDPSAADYLLPLTITFRGDLDTLALRGALVDIVSRHAVLRTVYTETPDGAEGALMDAAEAVGDLPVRTNGGVDEYARELLSTGIDLASGPPLRAVLVAVDPGTHTLLLVIHHIAADGASLPILVGDLAAAYHERVAGRTAPWEPAYPDFRDYTLAMTSDEALESAAADTDYWTGLLADAPTDTAVPYSGPAPARESAPPGSSVSVELGTSLRDKLIDVARTHRTTPFTVLHTALAILLHRLGAGDDLVIGTPVSNRGVPGAGLDCSEVVGMFVNTLALRTLIDPAEAAATLIDRVRDDDLAAWDHLDAPFDDVVAVLNPTRRQGHHPLLGVILSVHGFADNLTPGAPDDSGLSLSCGEFDTGVAKFDAQFTITGVSAGAERPTLTLTYATDLYTDETARATTDRFVRVLHALTETPELPVGDIALSGPDELARLTPAAGPRAGRPATLAELFARAVASDPGGIAAISETDNGAAVSITYTELDTRSTRLARVLLERGVNGDPRRQSVVAMAVGRSVDALIAIWAITKTGAAYLPVDPGYPRDRITYMLTDSRAELVLAADRATAAAITADRPDTPALCLDDLAVLRQIAASSAEPLTGRERPAITVDHLAYIIYTSGSTGTPKGVLVPHRGLGAVSEQLATMMRPRTGSRVLAFASPGFDASVLELLLATASASTMVIAGPDILGGDDLTAFIARNSITHAFITPAAVAGMDPTAVPGLTQLAVGGEAVPADLVRRWAPGRVLHNVYGPTESTIIVTNSQVAQGDPVTIGQPNRGVAVAVLDTRLHPVPPGVVGELYVLGEQVTRGYQGRPGLTATRYLAVPATLERTGSQRMYRTGDLVRWTTAGALEYVGRSDDQVQIRGFRVELSEIDSAAGDCPGVRGCVTVVDDRRGSPVLRSYLIGNDDAAPDLADRTRESLGRRLPRHMVPTSITVLEEFPRTRNGKLDVAALPIPDGDGGRAPRTVTEALIAQAFSDVLGGAPVSADDDFFDLGGTSLTATTLVSRLRSLGVDTSVRQLFTSPSPAELAALLPESPALPASPAPAIPAGPRPITGIPLAPMQRRLWLFARSAPRSADYLLPLIVELHGHLDIASLRNALIDVVARHTALRTTFADTPDGAMGTIVADPASVVGDLPVREDVDAADCAGRLCDTGIDITVEAPFRAALVRCEADHHALVLLVHHIAADGASLPIVVGDLLTAYTERAAGRRAVWEPAGPDYRDYAFAMAGAGRTGSGQADRASAALAYWTDALRGAPAETTLPPVGHPPTGRTSGATVSIELEESLRDSLIGFARARRSTPFSMLHTALAILLHRLGTGDDLVIGTPAAGRADYPGVVGMFVNTLALRTVLAHSDSAETLLAQVTADDAAAWDHLDAPFDDVVAAVNPDRVPGRHPLVGIVLSVHDYADTVDAHLDVLPGLRATVRESDTGAAKFDAQFTVTGMRESAAAPRISLTYDTGRYDDSHAAALLRRLVRVITTIVTTPGATIGDIAVTEPGEIRAIAPAAGSPAPEAVTVRQILAGAVMSAPATVAVVGDNCTGTACSMTYAELDARSNALARVLLGRLPSRWDGHQPVIAMALTRSVDALVAFWAIVKTGAVYLPIDPGYPAERIAHMLTDSDATLVVTTAADAALRDGRHAVLLDDPDTRSLLSLVSTAPIADSARRARLTPDHLAYLIYTSGSTGTPKGVLVPHRGIAALSTTLRSRMNTESTSRVLHFASPSFDAAILEMLLSTAAASTAVIVPPGIYGGADLTTFIDRHRITHAFITPAAVAGMDPAAAPSLTHLGVGGEATNPQVVRAWAAGRTMVNFYGPTEATVTTTSGVLLGDAPVTIGGPNAGVGAVVLDARLHPVPAGVTGELYLLGDQIARGYHGQTALTAARFVAAPAALGPGHAGRRIYRTGDLVRWTVTASGAAGALEYLGRADTQVQVRGFRIELSEIDAVLAAQPGVRSAVTVVDTRNGTAILRSYVIGDRSAAQPPDPTVLRSSVARRLPRHMVPATVAVLDELPLTPAGKLDQRALPIPRTAPGRAPAPGPESIIAAEFTRLLGLDVGGDPAEPGAAGADAVGADDGFFDLGGTSLLATTAATRLSAALGTEVTVQMLFAAPSPAELAVALATTGPTTVSPAFATVLPLRRPTADGHTPPPLFVIHPAMGLSWSYSALLPHIGAGRAVYGLQHPGLAGTDIATRSGTILIGDLAAHYVRLITEIVPTGPYHLLGWSIGGLVAHEIAATLQRDGRIVEQLTLLDTYVVSARPELQRQPSTRELLAELGGAAMPADGPEPGLPEIARVVRSAGGPLAALSDADVAALHAVYQQAGPAAAVWHPGVFTGATVFVTAAVSAAIDPTGNNRTAGPPAVADWSGHLAGPVRVIEAPCRHADLLSPECVGRYAGRLGY</sequence>
<dbReference type="PROSITE" id="PS00012">
    <property type="entry name" value="PHOSPHOPANTETHEINE"/>
    <property type="match status" value="1"/>
</dbReference>
<dbReference type="Gene3D" id="3.40.50.980">
    <property type="match status" value="4"/>
</dbReference>
<feature type="domain" description="Carrier" evidence="5">
    <location>
        <begin position="3117"/>
        <end position="3195"/>
    </location>
</feature>
<dbReference type="PANTHER" id="PTHR45527">
    <property type="entry name" value="NONRIBOSOMAL PEPTIDE SYNTHETASE"/>
    <property type="match status" value="1"/>
</dbReference>
<feature type="domain" description="Carrier" evidence="5">
    <location>
        <begin position="4186"/>
        <end position="4260"/>
    </location>
</feature>
<dbReference type="InterPro" id="IPR029058">
    <property type="entry name" value="AB_hydrolase_fold"/>
</dbReference>
<dbReference type="Pfam" id="PF13193">
    <property type="entry name" value="AMP-binding_C"/>
    <property type="match status" value="3"/>
</dbReference>
<dbReference type="InterPro" id="IPR025110">
    <property type="entry name" value="AMP-bd_C"/>
</dbReference>
<keyword evidence="3" id="KW-0597">Phosphoprotein</keyword>
<dbReference type="Pfam" id="PF00668">
    <property type="entry name" value="Condensation"/>
    <property type="match status" value="5"/>
</dbReference>
<protein>
    <submittedName>
        <fullName evidence="6">Amino acid adenylation domain-containing protein</fullName>
    </submittedName>
</protein>
<dbReference type="InterPro" id="IPR042099">
    <property type="entry name" value="ANL_N_sf"/>
</dbReference>
<reference evidence="6" key="1">
    <citation type="journal article" date="2021" name="Nat. Microbiol.">
        <title>Cocultivation of an ultrasmall environmental parasitic bacterium with lytic ability against bacteria associated with wastewater foams.</title>
        <authorList>
            <person name="Batinovic S."/>
            <person name="Rose J.J.A."/>
            <person name="Ratcliffe J."/>
            <person name="Seviour R.J."/>
            <person name="Petrovski S."/>
        </authorList>
    </citation>
    <scope>NUCLEOTIDE SEQUENCE</scope>
    <source>
        <strain evidence="6">CON9</strain>
    </source>
</reference>